<dbReference type="Gene3D" id="1.10.238.10">
    <property type="entry name" value="EF-hand"/>
    <property type="match status" value="2"/>
</dbReference>
<dbReference type="InterPro" id="IPR018247">
    <property type="entry name" value="EF_Hand_1_Ca_BS"/>
</dbReference>
<evidence type="ECO:0000256" key="8">
    <source>
        <dbReference type="ARBA" id="ARBA00022843"/>
    </source>
</evidence>
<evidence type="ECO:0000259" key="14">
    <source>
        <dbReference type="PROSITE" id="PS50222"/>
    </source>
</evidence>
<feature type="domain" description="EF-hand" evidence="14">
    <location>
        <begin position="8"/>
        <end position="43"/>
    </location>
</feature>
<dbReference type="PROSITE" id="PS00018">
    <property type="entry name" value="EF_HAND_1"/>
    <property type="match status" value="1"/>
</dbReference>
<evidence type="ECO:0000256" key="3">
    <source>
        <dbReference type="ARBA" id="ARBA00022553"/>
    </source>
</evidence>
<dbReference type="GO" id="GO:0005874">
    <property type="term" value="C:microtubule"/>
    <property type="evidence" value="ECO:0007669"/>
    <property type="project" value="UniProtKB-KW"/>
</dbReference>
<evidence type="ECO:0000256" key="10">
    <source>
        <dbReference type="ARBA" id="ARBA00023212"/>
    </source>
</evidence>
<evidence type="ECO:0000256" key="4">
    <source>
        <dbReference type="ARBA" id="ARBA00022701"/>
    </source>
</evidence>
<protein>
    <recommendedName>
        <fullName evidence="11">Ninein-like protein</fullName>
    </recommendedName>
</protein>
<dbReference type="AlphaFoldDB" id="A0A7E6CGH5"/>
<feature type="compositionally biased region" description="Polar residues" evidence="13">
    <location>
        <begin position="132"/>
        <end position="149"/>
    </location>
</feature>
<dbReference type="PROSITE" id="PS50222">
    <property type="entry name" value="EF_HAND_2"/>
    <property type="match status" value="2"/>
</dbReference>
<evidence type="ECO:0000256" key="13">
    <source>
        <dbReference type="SAM" id="MobiDB-lite"/>
    </source>
</evidence>
<dbReference type="Pfam" id="PF13499">
    <property type="entry name" value="EF-hand_7"/>
    <property type="match status" value="1"/>
</dbReference>
<keyword evidence="9 12" id="KW-0175">Coiled coil</keyword>
<dbReference type="GO" id="GO:0005813">
    <property type="term" value="C:centrosome"/>
    <property type="evidence" value="ECO:0007669"/>
    <property type="project" value="UniProtKB-SubCell"/>
</dbReference>
<evidence type="ECO:0000313" key="15">
    <source>
        <dbReference type="Proteomes" id="UP000504628"/>
    </source>
</evidence>
<dbReference type="FunFam" id="1.10.238.10:FF:000209">
    <property type="entry name" value="Ninein like"/>
    <property type="match status" value="1"/>
</dbReference>
<proteinExistence type="predicted"/>
<keyword evidence="4" id="KW-0493">Microtubule</keyword>
<evidence type="ECO:0000256" key="1">
    <source>
        <dbReference type="ARBA" id="ARBA00004300"/>
    </source>
</evidence>
<feature type="coiled-coil region" evidence="12">
    <location>
        <begin position="670"/>
        <end position="764"/>
    </location>
</feature>
<accession>A0A7E6CGH5</accession>
<keyword evidence="8" id="KW-0832">Ubl conjugation</keyword>
<evidence type="ECO:0000256" key="5">
    <source>
        <dbReference type="ARBA" id="ARBA00022723"/>
    </source>
</evidence>
<comment type="subcellular location">
    <subcellularLocation>
        <location evidence="1">Cytoplasm</location>
        <location evidence="1">Cytoskeleton</location>
        <location evidence="1">Microtubule organizing center</location>
        <location evidence="1">Centrosome</location>
    </subcellularLocation>
</comment>
<evidence type="ECO:0000256" key="6">
    <source>
        <dbReference type="ARBA" id="ARBA00022737"/>
    </source>
</evidence>
<dbReference type="SMART" id="SM00054">
    <property type="entry name" value="EFh"/>
    <property type="match status" value="2"/>
</dbReference>
<dbReference type="CDD" id="cd00051">
    <property type="entry name" value="EFh"/>
    <property type="match status" value="1"/>
</dbReference>
<keyword evidence="6" id="KW-0677">Repeat</keyword>
<feature type="coiled-coil region" evidence="12">
    <location>
        <begin position="807"/>
        <end position="932"/>
    </location>
</feature>
<name>A0A7E6CGH5_9CHIR</name>
<feature type="domain" description="EF-hand" evidence="14">
    <location>
        <begin position="234"/>
        <end position="269"/>
    </location>
</feature>
<keyword evidence="3" id="KW-0597">Phosphoprotein</keyword>
<feature type="region of interest" description="Disordered" evidence="13">
    <location>
        <begin position="126"/>
        <end position="166"/>
    </location>
</feature>
<dbReference type="InterPro" id="IPR011992">
    <property type="entry name" value="EF-hand-dom_pair"/>
</dbReference>
<evidence type="ECO:0000256" key="2">
    <source>
        <dbReference type="ARBA" id="ARBA00022490"/>
    </source>
</evidence>
<evidence type="ECO:0000313" key="16">
    <source>
        <dbReference type="RefSeq" id="XP_035865309.1"/>
    </source>
</evidence>
<dbReference type="SUPFAM" id="SSF47473">
    <property type="entry name" value="EF-hand"/>
    <property type="match status" value="1"/>
</dbReference>
<dbReference type="FunFam" id="1.10.238.10:FF:000094">
    <property type="entry name" value="ninein isoform X7"/>
    <property type="match status" value="1"/>
</dbReference>
<dbReference type="PANTHER" id="PTHR18905:SF12">
    <property type="entry name" value="NINEIN-LIKE PROTEIN"/>
    <property type="match status" value="1"/>
</dbReference>
<dbReference type="PANTHER" id="PTHR18905">
    <property type="entry name" value="NINEIN"/>
    <property type="match status" value="1"/>
</dbReference>
<sequence length="946" mass="110234">MDEEEENHYVSQLREVFRSCDTTGTGFLDQEELTQLCLKLHLEQQLPILLKTLLGNDCHARVNFDDFKEGFVAVLSSIAGVGSSDEDSSSLESATSHAVPPKYVSSSKWYGCRTLPEPCNSATRTKFLPEQQAKSTVRSQIQRSASLESVESLKSDEEGESSKEPQNELFEAKGQLPTWGSKVLGHTQKSYTSCFDTPESQVWDIWEELGVGSSGHLNKQELALVCQGIGLQGLKKEELEDLFNKLDQDQDGRVSLEEFQLGLFNHGPTSFLESSTPVKLRRSWSDYQSLDFSVDEKVNLLELTWALENELMMIHGATQQVALSCYRQELRFCQGQVEQMVRERDKARQDLEKAEKRNLELVKEMDDCHSTLEQLTEKKIKHMEQEYRERLNLLRSEVEMERELFWEQACRQRAVLEKDLEHLQAEEASLQEKLTLALKENSRLQKEIIEVVEKLSESEKLVLKLQNDLEFVLKEKLEPQSTELLVQEEQFKEILKEYELKCRDLQDRNDELQAAIEGLQARLPLSWHGQPHASPNGWLLPRHGQTGIICILGDSTPVSIEMEIMMEQMKEHYQDLKIQMETKVNYYEREIEMMKKDFAKKKKEMEQAFKLEVSVLEDQRTNLEALHVKSQEVIRGLQDQLQSTTHTPELERVEMEQYYTQALSGLTHWLAQEKDQLEELHRRNQHELQQFRIELDRLSEENMMLKNELERIQQQLKFTQRTNDTQRKEIEILKRDKEKACSEMEELNKQSQKCKDELFQLNQRVLQLGEKAATQQAQIKKNCITIQLLTQSLEEAGHQTELQGDQIQKLELDLEHMNQECQSLSLSWSQLRETFEESQNRQEEHKKQLKDTEERIEKLEMISKNMEMLLQEKVAELGQQFEKNTKSDLLLKELYLENAHLMKALQITEEKQRVAEKKNRILEEKVSALNKLISKMTSASFSVYID</sequence>
<dbReference type="Proteomes" id="UP000504628">
    <property type="component" value="Chromosome 9"/>
</dbReference>
<dbReference type="GeneID" id="114506036"/>
<evidence type="ECO:0000256" key="9">
    <source>
        <dbReference type="ARBA" id="ARBA00023054"/>
    </source>
</evidence>
<dbReference type="GO" id="GO:0034454">
    <property type="term" value="P:microtubule anchoring at centrosome"/>
    <property type="evidence" value="ECO:0007669"/>
    <property type="project" value="TreeGrafter"/>
</dbReference>
<dbReference type="CTD" id="22981"/>
<dbReference type="RefSeq" id="XP_035865309.1">
    <property type="nucleotide sequence ID" value="XM_036009416.1"/>
</dbReference>
<feature type="coiled-coil region" evidence="12">
    <location>
        <begin position="330"/>
        <end position="522"/>
    </location>
</feature>
<keyword evidence="5" id="KW-0479">Metal-binding</keyword>
<keyword evidence="15" id="KW-1185">Reference proteome</keyword>
<organism evidence="15 16">
    <name type="scientific">Phyllostomus discolor</name>
    <name type="common">pale spear-nosed bat</name>
    <dbReference type="NCBI Taxonomy" id="89673"/>
    <lineage>
        <taxon>Eukaryota</taxon>
        <taxon>Metazoa</taxon>
        <taxon>Chordata</taxon>
        <taxon>Craniata</taxon>
        <taxon>Vertebrata</taxon>
        <taxon>Euteleostomi</taxon>
        <taxon>Mammalia</taxon>
        <taxon>Eutheria</taxon>
        <taxon>Laurasiatheria</taxon>
        <taxon>Chiroptera</taxon>
        <taxon>Yangochiroptera</taxon>
        <taxon>Phyllostomidae</taxon>
        <taxon>Phyllostominae</taxon>
        <taxon>Phyllostomus</taxon>
    </lineage>
</organism>
<reference evidence="16" key="1">
    <citation type="submission" date="2025-08" db="UniProtKB">
        <authorList>
            <consortium name="RefSeq"/>
        </authorList>
    </citation>
    <scope>IDENTIFICATION</scope>
    <source>
        <tissue evidence="16">Muscle</tissue>
    </source>
</reference>
<dbReference type="GO" id="GO:0005509">
    <property type="term" value="F:calcium ion binding"/>
    <property type="evidence" value="ECO:0007669"/>
    <property type="project" value="InterPro"/>
</dbReference>
<evidence type="ECO:0000256" key="12">
    <source>
        <dbReference type="SAM" id="Coils"/>
    </source>
</evidence>
<feature type="compositionally biased region" description="Basic and acidic residues" evidence="13">
    <location>
        <begin position="151"/>
        <end position="166"/>
    </location>
</feature>
<dbReference type="InterPro" id="IPR002048">
    <property type="entry name" value="EF_hand_dom"/>
</dbReference>
<keyword evidence="7" id="KW-0106">Calcium</keyword>
<keyword evidence="2" id="KW-0963">Cytoplasm</keyword>
<keyword evidence="10" id="KW-0206">Cytoskeleton</keyword>
<gene>
    <name evidence="16" type="primary">NINL</name>
</gene>
<evidence type="ECO:0000256" key="11">
    <source>
        <dbReference type="ARBA" id="ARBA00071185"/>
    </source>
</evidence>
<evidence type="ECO:0000256" key="7">
    <source>
        <dbReference type="ARBA" id="ARBA00022837"/>
    </source>
</evidence>